<keyword evidence="6" id="KW-0598">Phosphotransferase system</keyword>
<keyword evidence="5" id="KW-0808">Transferase</keyword>
<accession>A0A7G8T657</accession>
<reference evidence="9 10" key="1">
    <citation type="submission" date="2020-08" db="EMBL/GenBank/DDBJ databases">
        <title>The isolate Caproiciproducens sp. 7D4C2 produces n-caproate at mildly acidic conditions from hexoses: genome and rBOX comparison with related strains and chain-elongating bacteria.</title>
        <authorList>
            <person name="Esquivel-Elizondo S."/>
            <person name="Bagci C."/>
            <person name="Temovska M."/>
            <person name="Jeon B.S."/>
            <person name="Bessarab I."/>
            <person name="Williams R.B.H."/>
            <person name="Huson D.H."/>
            <person name="Angenent L.T."/>
        </authorList>
    </citation>
    <scope>NUCLEOTIDE SEQUENCE [LARGE SCALE GENOMIC DNA]</scope>
    <source>
        <strain evidence="9 10">7D4C2</strain>
    </source>
</reference>
<evidence type="ECO:0000259" key="8">
    <source>
        <dbReference type="PROSITE" id="PS51101"/>
    </source>
</evidence>
<keyword evidence="4 9" id="KW-0762">Sugar transport</keyword>
<dbReference type="Proteomes" id="UP000515909">
    <property type="component" value="Chromosome"/>
</dbReference>
<dbReference type="EMBL" id="CP060286">
    <property type="protein sequence ID" value="QNK39098.1"/>
    <property type="molecule type" value="Genomic_DNA"/>
</dbReference>
<dbReference type="GO" id="GO:0009401">
    <property type="term" value="P:phosphoenolpyruvate-dependent sugar phosphotransferase system"/>
    <property type="evidence" value="ECO:0007669"/>
    <property type="project" value="UniProtKB-KW"/>
</dbReference>
<evidence type="ECO:0000256" key="2">
    <source>
        <dbReference type="ARBA" id="ARBA00022448"/>
    </source>
</evidence>
<dbReference type="Gene3D" id="3.40.35.10">
    <property type="entry name" value="Phosphotransferase system, sorbose subfamily IIB component"/>
    <property type="match status" value="1"/>
</dbReference>
<keyword evidence="3" id="KW-0963">Cytoplasm</keyword>
<dbReference type="GO" id="GO:0016301">
    <property type="term" value="F:kinase activity"/>
    <property type="evidence" value="ECO:0007669"/>
    <property type="project" value="UniProtKB-KW"/>
</dbReference>
<evidence type="ECO:0000256" key="1">
    <source>
        <dbReference type="ARBA" id="ARBA00004496"/>
    </source>
</evidence>
<comment type="subcellular location">
    <subcellularLocation>
        <location evidence="1">Cytoplasm</location>
    </subcellularLocation>
</comment>
<dbReference type="PROSITE" id="PS51101">
    <property type="entry name" value="PTS_EIIB_TYPE_4"/>
    <property type="match status" value="1"/>
</dbReference>
<name>A0A7G8T657_9FIRM</name>
<keyword evidence="2" id="KW-0813">Transport</keyword>
<dbReference type="Pfam" id="PF03830">
    <property type="entry name" value="PTSIIB_sorb"/>
    <property type="match status" value="1"/>
</dbReference>
<dbReference type="SUPFAM" id="SSF52728">
    <property type="entry name" value="PTS IIb component"/>
    <property type="match status" value="1"/>
</dbReference>
<dbReference type="KEGG" id="cfem:HCR03_09845"/>
<dbReference type="GO" id="GO:0008982">
    <property type="term" value="F:protein-N(PI)-phosphohistidine-sugar phosphotransferase activity"/>
    <property type="evidence" value="ECO:0007669"/>
    <property type="project" value="InterPro"/>
</dbReference>
<evidence type="ECO:0000313" key="10">
    <source>
        <dbReference type="Proteomes" id="UP000515909"/>
    </source>
</evidence>
<dbReference type="RefSeq" id="WP_187034133.1">
    <property type="nucleotide sequence ID" value="NZ_CP060286.1"/>
</dbReference>
<evidence type="ECO:0000313" key="9">
    <source>
        <dbReference type="EMBL" id="QNK39098.1"/>
    </source>
</evidence>
<proteinExistence type="predicted"/>
<dbReference type="GO" id="GO:0005737">
    <property type="term" value="C:cytoplasm"/>
    <property type="evidence" value="ECO:0007669"/>
    <property type="project" value="UniProtKB-SubCell"/>
</dbReference>
<sequence>MSNGIIHVRVDDRMLHGIVATDWIPKSGATRAMVIDPAASTNDIVRSSLKMACPTGIALSVLDPRKAADNILSGKYSAQRVFVICRYIQWAYSLFKAGVPMEQINLGNVTQNKGDVTVLDKTVRVSPEEKEMLRKMRDTGIKITVRLRPDNAEIDVSRQLD</sequence>
<dbReference type="AlphaFoldDB" id="A0A7G8T657"/>
<protein>
    <submittedName>
        <fullName evidence="9">PTS sugar transporter subunit IIB</fullName>
    </submittedName>
</protein>
<dbReference type="InterPro" id="IPR004720">
    <property type="entry name" value="PTS_IIB_sorbose-sp"/>
</dbReference>
<evidence type="ECO:0000256" key="5">
    <source>
        <dbReference type="ARBA" id="ARBA00022679"/>
    </source>
</evidence>
<evidence type="ECO:0000256" key="6">
    <source>
        <dbReference type="ARBA" id="ARBA00022683"/>
    </source>
</evidence>
<feature type="domain" description="PTS EIIB type-4" evidence="8">
    <location>
        <begin position="1"/>
        <end position="161"/>
    </location>
</feature>
<evidence type="ECO:0000256" key="3">
    <source>
        <dbReference type="ARBA" id="ARBA00022490"/>
    </source>
</evidence>
<keyword evidence="7" id="KW-0418">Kinase</keyword>
<gene>
    <name evidence="9" type="ORF">HCR03_09845</name>
</gene>
<dbReference type="InterPro" id="IPR036667">
    <property type="entry name" value="PTS_IIB_sorbose-sp_sf"/>
</dbReference>
<evidence type="ECO:0000256" key="4">
    <source>
        <dbReference type="ARBA" id="ARBA00022597"/>
    </source>
</evidence>
<evidence type="ECO:0000256" key="7">
    <source>
        <dbReference type="ARBA" id="ARBA00022777"/>
    </source>
</evidence>
<organism evidence="9 10">
    <name type="scientific">Caproicibacter fermentans</name>
    <dbReference type="NCBI Taxonomy" id="2576756"/>
    <lineage>
        <taxon>Bacteria</taxon>
        <taxon>Bacillati</taxon>
        <taxon>Bacillota</taxon>
        <taxon>Clostridia</taxon>
        <taxon>Eubacteriales</taxon>
        <taxon>Acutalibacteraceae</taxon>
        <taxon>Caproicibacter</taxon>
    </lineage>
</organism>